<name>A0A2P4S5V6_BAMTH</name>
<feature type="non-terminal residue" evidence="1">
    <location>
        <position position="1"/>
    </location>
</feature>
<accession>A0A2P4S5V6</accession>
<dbReference type="EMBL" id="PPHD01101602">
    <property type="protein sequence ID" value="POI19438.1"/>
    <property type="molecule type" value="Genomic_DNA"/>
</dbReference>
<sequence length="109" mass="12087">NSGSPISEAQSNISSAKFVSKPEDTRRVSLSFWKVEKINKPWDKLWKLQQTHFCGTLRITTTLPIVKQPENAGTCSSPGGRLHWESQVGASFAFYITTCLSILNSTGQQ</sequence>
<dbReference type="Proteomes" id="UP000237246">
    <property type="component" value="Unassembled WGS sequence"/>
</dbReference>
<comment type="caution">
    <text evidence="1">The sequence shown here is derived from an EMBL/GenBank/DDBJ whole genome shotgun (WGS) entry which is preliminary data.</text>
</comment>
<organism evidence="1 2">
    <name type="scientific">Bambusicola thoracicus</name>
    <name type="common">Chinese bamboo-partridge</name>
    <name type="synonym">Perdix thoracica</name>
    <dbReference type="NCBI Taxonomy" id="9083"/>
    <lineage>
        <taxon>Eukaryota</taxon>
        <taxon>Metazoa</taxon>
        <taxon>Chordata</taxon>
        <taxon>Craniata</taxon>
        <taxon>Vertebrata</taxon>
        <taxon>Euteleostomi</taxon>
        <taxon>Archelosauria</taxon>
        <taxon>Archosauria</taxon>
        <taxon>Dinosauria</taxon>
        <taxon>Saurischia</taxon>
        <taxon>Theropoda</taxon>
        <taxon>Coelurosauria</taxon>
        <taxon>Aves</taxon>
        <taxon>Neognathae</taxon>
        <taxon>Galloanserae</taxon>
        <taxon>Galliformes</taxon>
        <taxon>Phasianidae</taxon>
        <taxon>Perdicinae</taxon>
        <taxon>Bambusicola</taxon>
    </lineage>
</organism>
<dbReference type="AlphaFoldDB" id="A0A2P4S5V6"/>
<evidence type="ECO:0000313" key="1">
    <source>
        <dbReference type="EMBL" id="POI19438.1"/>
    </source>
</evidence>
<evidence type="ECO:0000313" key="2">
    <source>
        <dbReference type="Proteomes" id="UP000237246"/>
    </source>
</evidence>
<reference evidence="1 2" key="1">
    <citation type="submission" date="2018-01" db="EMBL/GenBank/DDBJ databases">
        <title>Comparison of the Chinese Bamboo Partridge and Red Junglefowl genome sequences highlights the importance of demography in genome evolution.</title>
        <authorList>
            <person name="Tiley G.P."/>
            <person name="Kimball R.T."/>
            <person name="Braun E.L."/>
            <person name="Burleigh J.G."/>
        </authorList>
    </citation>
    <scope>NUCLEOTIDE SEQUENCE [LARGE SCALE GENOMIC DNA]</scope>
    <source>
        <strain evidence="1">RTK389</strain>
        <tissue evidence="1">Blood</tissue>
    </source>
</reference>
<proteinExistence type="predicted"/>
<keyword evidence="2" id="KW-1185">Reference proteome</keyword>
<protein>
    <submittedName>
        <fullName evidence="1">Uncharacterized protein</fullName>
    </submittedName>
</protein>
<gene>
    <name evidence="1" type="ORF">CIB84_016817</name>
</gene>